<keyword evidence="2" id="KW-1185">Reference proteome</keyword>
<dbReference type="AlphaFoldDB" id="A0A1G7M1T1"/>
<dbReference type="Proteomes" id="UP000199399">
    <property type="component" value="Unassembled WGS sequence"/>
</dbReference>
<protein>
    <submittedName>
        <fullName evidence="1">Uncharacterized protein</fullName>
    </submittedName>
</protein>
<organism evidence="1 2">
    <name type="scientific">Sulfitobacter delicatus</name>
    <dbReference type="NCBI Taxonomy" id="218672"/>
    <lineage>
        <taxon>Bacteria</taxon>
        <taxon>Pseudomonadati</taxon>
        <taxon>Pseudomonadota</taxon>
        <taxon>Alphaproteobacteria</taxon>
        <taxon>Rhodobacterales</taxon>
        <taxon>Roseobacteraceae</taxon>
        <taxon>Sulfitobacter</taxon>
    </lineage>
</organism>
<proteinExistence type="predicted"/>
<reference evidence="2" key="1">
    <citation type="submission" date="2016-10" db="EMBL/GenBank/DDBJ databases">
        <authorList>
            <person name="Varghese N."/>
            <person name="Submissions S."/>
        </authorList>
    </citation>
    <scope>NUCLEOTIDE SEQUENCE [LARGE SCALE GENOMIC DNA]</scope>
    <source>
        <strain evidence="2">DSM 16477</strain>
    </source>
</reference>
<accession>A0A1G7M1T1</accession>
<dbReference type="OrthoDB" id="7727654at2"/>
<gene>
    <name evidence="1" type="ORF">SAMN04489759_102433</name>
</gene>
<name>A0A1G7M1T1_9RHOB</name>
<sequence>MNRLLFVGVLAVVLGALVAGLVVVGGPGHARAEKRDEQRRADLRRVADAVICEAGGQAGFARACRGASDAADPLTGAAYEVARGEEAFAVCATFELASEEARADWRAPLHFDGARGCLRYELVPTSGQWVAQER</sequence>
<evidence type="ECO:0000313" key="1">
    <source>
        <dbReference type="EMBL" id="SDF55130.1"/>
    </source>
</evidence>
<dbReference type="STRING" id="218672.SAMN04489759_102433"/>
<dbReference type="EMBL" id="FNBP01000002">
    <property type="protein sequence ID" value="SDF55130.1"/>
    <property type="molecule type" value="Genomic_DNA"/>
</dbReference>
<evidence type="ECO:0000313" key="2">
    <source>
        <dbReference type="Proteomes" id="UP000199399"/>
    </source>
</evidence>
<dbReference type="RefSeq" id="WP_093739921.1">
    <property type="nucleotide sequence ID" value="NZ_FNBP01000002.1"/>
</dbReference>